<organism evidence="3 4">
    <name type="scientific">Plasmopara halstedii</name>
    <name type="common">Downy mildew of sunflower</name>
    <dbReference type="NCBI Taxonomy" id="4781"/>
    <lineage>
        <taxon>Eukaryota</taxon>
        <taxon>Sar</taxon>
        <taxon>Stramenopiles</taxon>
        <taxon>Oomycota</taxon>
        <taxon>Peronosporomycetes</taxon>
        <taxon>Peronosporales</taxon>
        <taxon>Peronosporaceae</taxon>
        <taxon>Plasmopara</taxon>
    </lineage>
</organism>
<dbReference type="AlphaFoldDB" id="A0A0N7L7X2"/>
<feature type="compositionally biased region" description="Basic and acidic residues" evidence="1">
    <location>
        <begin position="55"/>
        <end position="71"/>
    </location>
</feature>
<dbReference type="EMBL" id="CCYD01002918">
    <property type="protein sequence ID" value="CEG48267.1"/>
    <property type="molecule type" value="Genomic_DNA"/>
</dbReference>
<dbReference type="OrthoDB" id="74664at2759"/>
<name>A0A0N7L7X2_PLAHL</name>
<dbReference type="OMA" id="DGEVAWI"/>
<feature type="transmembrane region" description="Helical" evidence="2">
    <location>
        <begin position="637"/>
        <end position="658"/>
    </location>
</feature>
<feature type="transmembrane region" description="Helical" evidence="2">
    <location>
        <begin position="830"/>
        <end position="852"/>
    </location>
</feature>
<evidence type="ECO:0000313" key="3">
    <source>
        <dbReference type="EMBL" id="CEG48267.1"/>
    </source>
</evidence>
<keyword evidence="2" id="KW-0812">Transmembrane</keyword>
<evidence type="ECO:0000256" key="1">
    <source>
        <dbReference type="SAM" id="MobiDB-lite"/>
    </source>
</evidence>
<feature type="transmembrane region" description="Helical" evidence="2">
    <location>
        <begin position="784"/>
        <end position="810"/>
    </location>
</feature>
<protein>
    <submittedName>
        <fullName evidence="3">Uncharacterized protein</fullName>
    </submittedName>
</protein>
<evidence type="ECO:0000313" key="4">
    <source>
        <dbReference type="Proteomes" id="UP000054928"/>
    </source>
</evidence>
<feature type="transmembrane region" description="Helical" evidence="2">
    <location>
        <begin position="688"/>
        <end position="709"/>
    </location>
</feature>
<keyword evidence="2" id="KW-1133">Transmembrane helix</keyword>
<dbReference type="Proteomes" id="UP000054928">
    <property type="component" value="Unassembled WGS sequence"/>
</dbReference>
<feature type="compositionally biased region" description="Basic residues" evidence="1">
    <location>
        <begin position="155"/>
        <end position="165"/>
    </location>
</feature>
<dbReference type="GeneID" id="36401152"/>
<keyword evidence="2" id="KW-0472">Membrane</keyword>
<keyword evidence="4" id="KW-1185">Reference proteome</keyword>
<feature type="transmembrane region" description="Helical" evidence="2">
    <location>
        <begin position="752"/>
        <end position="772"/>
    </location>
</feature>
<feature type="compositionally biased region" description="Basic and acidic residues" evidence="1">
    <location>
        <begin position="134"/>
        <end position="154"/>
    </location>
</feature>
<reference evidence="4" key="1">
    <citation type="submission" date="2014-09" db="EMBL/GenBank/DDBJ databases">
        <authorList>
            <person name="Sharma Rahul"/>
            <person name="Thines Marco"/>
        </authorList>
    </citation>
    <scope>NUCLEOTIDE SEQUENCE [LARGE SCALE GENOMIC DNA]</scope>
</reference>
<accession>A0A0N7L7X2</accession>
<feature type="region of interest" description="Disordered" evidence="1">
    <location>
        <begin position="53"/>
        <end position="73"/>
    </location>
</feature>
<feature type="region of interest" description="Disordered" evidence="1">
    <location>
        <begin position="130"/>
        <end position="186"/>
    </location>
</feature>
<evidence type="ECO:0000256" key="2">
    <source>
        <dbReference type="SAM" id="Phobius"/>
    </source>
</evidence>
<dbReference type="RefSeq" id="XP_024584636.1">
    <property type="nucleotide sequence ID" value="XM_024719326.1"/>
</dbReference>
<sequence>MSLEGNTLYKEKARVRVRNDDGEYENATIVRQHRNGDLTVKFNETGKIARKVRKDRVQTAEDDEDCKRDDQSENESLDFEIETLIKFRDEKGDWIDGRIHKVRSNGKFDVRGEGEANDVMKNVARRDLRKRSLKQKDIRDNVERHDEDSDEEKRMVKKRKARKKREMVTSEDESDDSSDRQRRFQTHRGMRTLFRVNQLVEFEDKSGRIRRGWIQVVNRDDRTCDIIHENDREKISKRIPFDVIQATSAYNRFFGGRNRNMIPIQVNTHVYYRTKDGFERKGIVLNISQSSGKPVYDVEDLLDGTMIKSLDNGRLRVVPWLDYSLPSFNNFPKLPNFSFFSTPILRRGMNVRFRTKRNEWQDGMIRKVQANGCCLIDFYGRNGEKQREEVKNVDIDTRMFRMPFYGMFDNVLNHLTLPTLQLNSGMLKIGNAVEVSNGVKTFLGTILSLNEMDQTYTIQYEDGRKEKSVSKDRVRVSLRRLQIGTEVEMIVEGPCKEISTLDGEVAWIHHDEKVAVRINGGHNDVFAQVCTHALMVDGKPAFTAPLSSTWLELYGYYCNFGIEMGIYGWFFWGLLREFDDMVNVYQETSSEFLENIQHMTVIYNSSHVEWEKCWMHNSTSTDMFLLIPSVIMATDRVWLLLLLITKVIASVVCVYLVLSCIRSKVSALQDEFIDLKEYQQERVLRRHLATAMGYTLVVTYLTLVDYASFLNRFDRYCLLTDTHLSFDELAFRIDPFALHIEYISPVQRLLNLGAMTTFNLFRGVTFYVLLFAFPTSGTNFLRRLVFLVPSILLTTVLCAIGLAAVHIFYYVQKNDMMKNDRLDMTRSTDLAVSLLGLSLWFIYSGYNLIAAAGRFSEIRLERHRTSRNVISDEVLNLAERGEFGLQAQREALVTKVEQRQDELGIWKLTILRIHRHRLVHILAAVIAIYIDVTLRHEIKKEDESSVEYAR</sequence>
<proteinExistence type="predicted"/>
<dbReference type="Gene3D" id="2.30.30.140">
    <property type="match status" value="1"/>
</dbReference>